<proteinExistence type="predicted"/>
<dbReference type="PaxDb" id="67767-A0A0J7KD89"/>
<gene>
    <name evidence="2" type="ORF">RF55_12408</name>
</gene>
<dbReference type="Proteomes" id="UP000036403">
    <property type="component" value="Unassembled WGS sequence"/>
</dbReference>
<keyword evidence="2" id="KW-0808">Transferase</keyword>
<feature type="compositionally biased region" description="Polar residues" evidence="1">
    <location>
        <begin position="136"/>
        <end position="147"/>
    </location>
</feature>
<reference evidence="2 3" key="1">
    <citation type="submission" date="2015-04" db="EMBL/GenBank/DDBJ databases">
        <title>Lasius niger genome sequencing.</title>
        <authorList>
            <person name="Konorov E.A."/>
            <person name="Nikitin M.A."/>
            <person name="Kirill M.V."/>
            <person name="Chang P."/>
        </authorList>
    </citation>
    <scope>NUCLEOTIDE SEQUENCE [LARGE SCALE GENOMIC DNA]</scope>
    <source>
        <tissue evidence="2">Whole</tissue>
    </source>
</reference>
<organism evidence="2 3">
    <name type="scientific">Lasius niger</name>
    <name type="common">Black garden ant</name>
    <dbReference type="NCBI Taxonomy" id="67767"/>
    <lineage>
        <taxon>Eukaryota</taxon>
        <taxon>Metazoa</taxon>
        <taxon>Ecdysozoa</taxon>
        <taxon>Arthropoda</taxon>
        <taxon>Hexapoda</taxon>
        <taxon>Insecta</taxon>
        <taxon>Pterygota</taxon>
        <taxon>Neoptera</taxon>
        <taxon>Endopterygota</taxon>
        <taxon>Hymenoptera</taxon>
        <taxon>Apocrita</taxon>
        <taxon>Aculeata</taxon>
        <taxon>Formicoidea</taxon>
        <taxon>Formicidae</taxon>
        <taxon>Formicinae</taxon>
        <taxon>Lasius</taxon>
        <taxon>Lasius</taxon>
    </lineage>
</organism>
<protein>
    <submittedName>
        <fullName evidence="2">Protein kinase c and casein kinase substrate in neurons protein 1-like protein</fullName>
    </submittedName>
</protein>
<comment type="caution">
    <text evidence="2">The sequence shown here is derived from an EMBL/GenBank/DDBJ whole genome shotgun (WGS) entry which is preliminary data.</text>
</comment>
<evidence type="ECO:0000256" key="1">
    <source>
        <dbReference type="SAM" id="MobiDB-lite"/>
    </source>
</evidence>
<name>A0A0J7KD89_LASNI</name>
<accession>A0A0J7KD89</accession>
<evidence type="ECO:0000313" key="2">
    <source>
        <dbReference type="EMBL" id="KMQ88154.1"/>
    </source>
</evidence>
<dbReference type="EMBL" id="LBMM01009414">
    <property type="protein sequence ID" value="KMQ88154.1"/>
    <property type="molecule type" value="Genomic_DNA"/>
</dbReference>
<feature type="region of interest" description="Disordered" evidence="1">
    <location>
        <begin position="124"/>
        <end position="148"/>
    </location>
</feature>
<evidence type="ECO:0000313" key="3">
    <source>
        <dbReference type="Proteomes" id="UP000036403"/>
    </source>
</evidence>
<dbReference type="GO" id="GO:0016301">
    <property type="term" value="F:kinase activity"/>
    <property type="evidence" value="ECO:0007669"/>
    <property type="project" value="UniProtKB-KW"/>
</dbReference>
<keyword evidence="2" id="KW-0418">Kinase</keyword>
<keyword evidence="3" id="KW-1185">Reference proteome</keyword>
<dbReference type="AlphaFoldDB" id="A0A0J7KD89"/>
<sequence length="220" mass="25303">MNINPPRTMNQKGINVNYKIDSGSVQSSGKIFESCQQYQEKQTAAIKGVIPENLTKDRGKPKIVQNLIGRFITMSGKQKRRDLTKSSTPRDHEFSLDLTKEMPPEEMFGQGNHAENHFKEEVVRSSSKRSNEEINDNGSTYGDSPITTKKRRGRIVYTDEEDDDKENSAYTDHINAKPMRQKVHTEFRLNSMQTLEGRMRPFAPVYHKRGDKPIDKETRI</sequence>